<evidence type="ECO:0000313" key="3">
    <source>
        <dbReference type="Proteomes" id="UP000239047"/>
    </source>
</evidence>
<evidence type="ECO:0000256" key="1">
    <source>
        <dbReference type="SAM" id="Phobius"/>
    </source>
</evidence>
<protein>
    <recommendedName>
        <fullName evidence="4">DUF4064 domain-containing protein</fullName>
    </recommendedName>
</protein>
<feature type="transmembrane region" description="Helical" evidence="1">
    <location>
        <begin position="83"/>
        <end position="102"/>
    </location>
</feature>
<keyword evidence="1" id="KW-0812">Transmembrane</keyword>
<dbReference type="Proteomes" id="UP000239047">
    <property type="component" value="Unassembled WGS sequence"/>
</dbReference>
<dbReference type="RefSeq" id="WP_104057659.1">
    <property type="nucleotide sequence ID" value="NZ_PREZ01000003.1"/>
</dbReference>
<dbReference type="OrthoDB" id="9956209at2"/>
<proteinExistence type="predicted"/>
<reference evidence="2 3" key="1">
    <citation type="submission" date="2018-02" db="EMBL/GenBank/DDBJ databases">
        <title>Jeotgalibacillus proteolyticum sp. nov. a protease producing bacterium isolated from ocean sediments of Laizhou Bay.</title>
        <authorList>
            <person name="Li Y."/>
        </authorList>
    </citation>
    <scope>NUCLEOTIDE SEQUENCE [LARGE SCALE GENOMIC DNA]</scope>
    <source>
        <strain evidence="2 3">22-7</strain>
    </source>
</reference>
<organism evidence="2 3">
    <name type="scientific">Jeotgalibacillus proteolyticus</name>
    <dbReference type="NCBI Taxonomy" id="2082395"/>
    <lineage>
        <taxon>Bacteria</taxon>
        <taxon>Bacillati</taxon>
        <taxon>Bacillota</taxon>
        <taxon>Bacilli</taxon>
        <taxon>Bacillales</taxon>
        <taxon>Caryophanaceae</taxon>
        <taxon>Jeotgalibacillus</taxon>
    </lineage>
</organism>
<keyword evidence="1" id="KW-0472">Membrane</keyword>
<feature type="transmembrane region" description="Helical" evidence="1">
    <location>
        <begin position="109"/>
        <end position="135"/>
    </location>
</feature>
<dbReference type="EMBL" id="PREZ01000003">
    <property type="protein sequence ID" value="PPA70910.1"/>
    <property type="molecule type" value="Genomic_DNA"/>
</dbReference>
<name>A0A2S5GD28_9BACL</name>
<gene>
    <name evidence="2" type="ORF">C4B60_08980</name>
</gene>
<sequence length="152" mass="16491">MKDNLVKTPKIIGFVSLLLLVMLIGSSALFAATLDTNSIVKGTIIEAFNQDPKVQRDTASGNMKVSPESFTNDTIDFLQKVSVYPLSLLGAALFLTLIGLITMKFNRGITAILFIIAGIASLFTLIPAILLFFAANKLFHKPEYTQPAVKKA</sequence>
<dbReference type="AlphaFoldDB" id="A0A2S5GD28"/>
<comment type="caution">
    <text evidence="2">The sequence shown here is derived from an EMBL/GenBank/DDBJ whole genome shotgun (WGS) entry which is preliminary data.</text>
</comment>
<keyword evidence="3" id="KW-1185">Reference proteome</keyword>
<accession>A0A2S5GD28</accession>
<evidence type="ECO:0000313" key="2">
    <source>
        <dbReference type="EMBL" id="PPA70910.1"/>
    </source>
</evidence>
<keyword evidence="1" id="KW-1133">Transmembrane helix</keyword>
<feature type="transmembrane region" description="Helical" evidence="1">
    <location>
        <begin position="12"/>
        <end position="32"/>
    </location>
</feature>
<evidence type="ECO:0008006" key="4">
    <source>
        <dbReference type="Google" id="ProtNLM"/>
    </source>
</evidence>